<dbReference type="InterPro" id="IPR025295">
    <property type="entry name" value="eCIS_core_dom"/>
</dbReference>
<dbReference type="EMBL" id="NAAC01000029">
    <property type="protein sequence ID" value="RDJ06388.1"/>
    <property type="molecule type" value="Genomic_DNA"/>
</dbReference>
<evidence type="ECO:0000313" key="3">
    <source>
        <dbReference type="Proteomes" id="UP000254939"/>
    </source>
</evidence>
<comment type="caution">
    <text evidence="2">The sequence shown here is derived from an EMBL/GenBank/DDBJ whole genome shotgun (WGS) entry which is preliminary data.</text>
</comment>
<reference evidence="2 3" key="1">
    <citation type="submission" date="2017-03" db="EMBL/GenBank/DDBJ databases">
        <title>Genome analysis of Rhizobial strains effectives or ineffectives for nitrogen fixation isolated from bean seeds.</title>
        <authorList>
            <person name="Peralta H."/>
            <person name="Aguilar-Vera A."/>
            <person name="Mora Y."/>
            <person name="Vargas-Lagunas C."/>
            <person name="Girard L."/>
            <person name="Mora J."/>
        </authorList>
    </citation>
    <scope>NUCLEOTIDE SEQUENCE [LARGE SCALE GENOMIC DNA]</scope>
    <source>
        <strain evidence="2 3">CCGM3</strain>
    </source>
</reference>
<dbReference type="Pfam" id="PF13699">
    <property type="entry name" value="eCIS_core"/>
    <property type="match status" value="1"/>
</dbReference>
<name>A0A370KJG2_9HYPH</name>
<accession>A0A370KJG2</accession>
<proteinExistence type="predicted"/>
<evidence type="ECO:0000313" key="2">
    <source>
        <dbReference type="EMBL" id="RDJ06388.1"/>
    </source>
</evidence>
<feature type="domain" description="eCIS core" evidence="1">
    <location>
        <begin position="43"/>
        <end position="121"/>
    </location>
</feature>
<gene>
    <name evidence="2" type="ORF">B5K06_22900</name>
</gene>
<sequence length="162" mass="17659">MAAAIYSVFGALNEIQATKLAGPILEGVLVKSRDVATKGSLPIPPDIRKQLTGYSTEASMNHVRYRIGDVGSFNLATILEHGGFADAVTLIDVVVFRDAQAAATASAWAHELTHVDQYQEWGVHGFAVRYAQNWQAVENAAYSKGDGLARWACRKQARDRQN</sequence>
<organism evidence="2 3">
    <name type="scientific">Rhizobium grahamii</name>
    <dbReference type="NCBI Taxonomy" id="1120045"/>
    <lineage>
        <taxon>Bacteria</taxon>
        <taxon>Pseudomonadati</taxon>
        <taxon>Pseudomonadota</taxon>
        <taxon>Alphaproteobacteria</taxon>
        <taxon>Hyphomicrobiales</taxon>
        <taxon>Rhizobiaceae</taxon>
        <taxon>Rhizobium/Agrobacterium group</taxon>
        <taxon>Rhizobium</taxon>
    </lineage>
</organism>
<dbReference type="AlphaFoldDB" id="A0A370KJG2"/>
<evidence type="ECO:0000259" key="1">
    <source>
        <dbReference type="Pfam" id="PF13699"/>
    </source>
</evidence>
<dbReference type="Proteomes" id="UP000254939">
    <property type="component" value="Unassembled WGS sequence"/>
</dbReference>
<protein>
    <recommendedName>
        <fullName evidence="1">eCIS core domain-containing protein</fullName>
    </recommendedName>
</protein>